<organism evidence="1 2">
    <name type="scientific">Acaulospora colombiana</name>
    <dbReference type="NCBI Taxonomy" id="27376"/>
    <lineage>
        <taxon>Eukaryota</taxon>
        <taxon>Fungi</taxon>
        <taxon>Fungi incertae sedis</taxon>
        <taxon>Mucoromycota</taxon>
        <taxon>Glomeromycotina</taxon>
        <taxon>Glomeromycetes</taxon>
        <taxon>Diversisporales</taxon>
        <taxon>Acaulosporaceae</taxon>
        <taxon>Acaulospora</taxon>
    </lineage>
</organism>
<evidence type="ECO:0000313" key="2">
    <source>
        <dbReference type="Proteomes" id="UP000789525"/>
    </source>
</evidence>
<proteinExistence type="predicted"/>
<reference evidence="1" key="1">
    <citation type="submission" date="2021-06" db="EMBL/GenBank/DDBJ databases">
        <authorList>
            <person name="Kallberg Y."/>
            <person name="Tangrot J."/>
            <person name="Rosling A."/>
        </authorList>
    </citation>
    <scope>NUCLEOTIDE SEQUENCE</scope>
    <source>
        <strain evidence="1">CL356</strain>
    </source>
</reference>
<protein>
    <submittedName>
        <fullName evidence="1">2894_t:CDS:1</fullName>
    </submittedName>
</protein>
<keyword evidence="2" id="KW-1185">Reference proteome</keyword>
<sequence>TLISRFFIQLRGAVMDDDVAIYATNHHLEMSHQRDNSQPHFQLSRVGIGSIVRYTQQVEHEHHPIDTLYLDNDDKVIRHDYPSHGTKNSVKLQELRRMRAGRVTPRY</sequence>
<name>A0ACA9NEV1_9GLOM</name>
<gene>
    <name evidence="1" type="ORF">ACOLOM_LOCUS8023</name>
</gene>
<accession>A0ACA9NEV1</accession>
<comment type="caution">
    <text evidence="1">The sequence shown here is derived from an EMBL/GenBank/DDBJ whole genome shotgun (WGS) entry which is preliminary data.</text>
</comment>
<dbReference type="EMBL" id="CAJVPT010019781">
    <property type="protein sequence ID" value="CAG8643651.1"/>
    <property type="molecule type" value="Genomic_DNA"/>
</dbReference>
<evidence type="ECO:0000313" key="1">
    <source>
        <dbReference type="EMBL" id="CAG8643651.1"/>
    </source>
</evidence>
<feature type="non-terminal residue" evidence="1">
    <location>
        <position position="1"/>
    </location>
</feature>
<dbReference type="Proteomes" id="UP000789525">
    <property type="component" value="Unassembled WGS sequence"/>
</dbReference>